<sequence length="118" mass="13480">MTDRDFRLDPSPAKMEPSHLNVPEVFTTQDQTELNYTHFANKDESVLSGVWECAPCREEIESYPVHEMMTVVSGSLALTHADGRTETFTAGDTFFIAKGTKLIWEITETLRKFYMIVE</sequence>
<proteinExistence type="predicted"/>
<dbReference type="RefSeq" id="WP_085892197.1">
    <property type="nucleotide sequence ID" value="NZ_FWFL01000004.1"/>
</dbReference>
<dbReference type="InterPro" id="IPR011051">
    <property type="entry name" value="RmlC_Cupin_sf"/>
</dbReference>
<dbReference type="Proteomes" id="UP000193827">
    <property type="component" value="Unassembled WGS sequence"/>
</dbReference>
<gene>
    <name evidence="3" type="ORF">PEL8287_01985</name>
</gene>
<name>A0A1Y5SHI2_9RHOB</name>
<dbReference type="EMBL" id="FWFL01000004">
    <property type="protein sequence ID" value="SLN40251.1"/>
    <property type="molecule type" value="Genomic_DNA"/>
</dbReference>
<dbReference type="OrthoDB" id="9799053at2"/>
<evidence type="ECO:0000259" key="2">
    <source>
        <dbReference type="Pfam" id="PF05899"/>
    </source>
</evidence>
<feature type="domain" description="(S)-ureidoglycine aminohydrolase cupin" evidence="2">
    <location>
        <begin position="42"/>
        <end position="114"/>
    </location>
</feature>
<dbReference type="InterPro" id="IPR014710">
    <property type="entry name" value="RmlC-like_jellyroll"/>
</dbReference>
<feature type="region of interest" description="Disordered" evidence="1">
    <location>
        <begin position="1"/>
        <end position="20"/>
    </location>
</feature>
<evidence type="ECO:0000256" key="1">
    <source>
        <dbReference type="SAM" id="MobiDB-lite"/>
    </source>
</evidence>
<dbReference type="PANTHER" id="PTHR40943">
    <property type="entry name" value="CYTOPLASMIC PROTEIN-RELATED"/>
    <property type="match status" value="1"/>
</dbReference>
<reference evidence="3 4" key="1">
    <citation type="submission" date="2017-03" db="EMBL/GenBank/DDBJ databases">
        <authorList>
            <person name="Afonso C.L."/>
            <person name="Miller P.J."/>
            <person name="Scott M.A."/>
            <person name="Spackman E."/>
            <person name="Goraichik I."/>
            <person name="Dimitrov K.M."/>
            <person name="Suarez D.L."/>
            <person name="Swayne D.E."/>
        </authorList>
    </citation>
    <scope>NUCLEOTIDE SEQUENCE [LARGE SCALE GENOMIC DNA]</scope>
    <source>
        <strain evidence="3 4">CECT 8287</strain>
    </source>
</reference>
<dbReference type="AlphaFoldDB" id="A0A1Y5SHI2"/>
<evidence type="ECO:0000313" key="3">
    <source>
        <dbReference type="EMBL" id="SLN40251.1"/>
    </source>
</evidence>
<evidence type="ECO:0000313" key="4">
    <source>
        <dbReference type="Proteomes" id="UP000193827"/>
    </source>
</evidence>
<keyword evidence="4" id="KW-1185">Reference proteome</keyword>
<dbReference type="Gene3D" id="2.60.120.10">
    <property type="entry name" value="Jelly Rolls"/>
    <property type="match status" value="1"/>
</dbReference>
<organism evidence="3 4">
    <name type="scientific">Roseovarius litorisediminis</name>
    <dbReference type="NCBI Taxonomy" id="1312363"/>
    <lineage>
        <taxon>Bacteria</taxon>
        <taxon>Pseudomonadati</taxon>
        <taxon>Pseudomonadota</taxon>
        <taxon>Alphaproteobacteria</taxon>
        <taxon>Rhodobacterales</taxon>
        <taxon>Roseobacteraceae</taxon>
        <taxon>Roseovarius</taxon>
    </lineage>
</organism>
<dbReference type="InterPro" id="IPR008579">
    <property type="entry name" value="UGlyAH_Cupin_dom"/>
</dbReference>
<dbReference type="PANTHER" id="PTHR40943:SF1">
    <property type="entry name" value="CYTOPLASMIC PROTEIN"/>
    <property type="match status" value="1"/>
</dbReference>
<protein>
    <recommendedName>
        <fullName evidence="2">(S)-ureidoglycine aminohydrolase cupin domain-containing protein</fullName>
    </recommendedName>
</protein>
<accession>A0A1Y5SHI2</accession>
<dbReference type="Pfam" id="PF05899">
    <property type="entry name" value="Cupin_3"/>
    <property type="match status" value="1"/>
</dbReference>
<dbReference type="SUPFAM" id="SSF51182">
    <property type="entry name" value="RmlC-like cupins"/>
    <property type="match status" value="1"/>
</dbReference>